<dbReference type="GO" id="GO:0015668">
    <property type="term" value="F:type III site-specific deoxyribonuclease activity"/>
    <property type="evidence" value="ECO:0007669"/>
    <property type="project" value="InterPro"/>
</dbReference>
<comment type="caution">
    <text evidence="2">The sequence shown here is derived from an EMBL/GenBank/DDBJ whole genome shotgun (WGS) entry which is preliminary data.</text>
</comment>
<dbReference type="GO" id="GO:0005829">
    <property type="term" value="C:cytosol"/>
    <property type="evidence" value="ECO:0007669"/>
    <property type="project" value="TreeGrafter"/>
</dbReference>
<feature type="domain" description="Helicase ATP-binding" evidence="1">
    <location>
        <begin position="42"/>
        <end position="228"/>
    </location>
</feature>
<dbReference type="GO" id="GO:0005524">
    <property type="term" value="F:ATP binding"/>
    <property type="evidence" value="ECO:0007669"/>
    <property type="project" value="InterPro"/>
</dbReference>
<dbReference type="PANTHER" id="PTHR47396">
    <property type="entry name" value="TYPE I RESTRICTION ENZYME ECOKI R PROTEIN"/>
    <property type="match status" value="1"/>
</dbReference>
<proteinExistence type="predicted"/>
<dbReference type="SUPFAM" id="SSF52540">
    <property type="entry name" value="P-loop containing nucleoside triphosphate hydrolases"/>
    <property type="match status" value="1"/>
</dbReference>
<dbReference type="InterPro" id="IPR006935">
    <property type="entry name" value="Helicase/UvrB_N"/>
</dbReference>
<dbReference type="PROSITE" id="PS51192">
    <property type="entry name" value="HELICASE_ATP_BIND_1"/>
    <property type="match status" value="1"/>
</dbReference>
<dbReference type="Pfam" id="PF19778">
    <property type="entry name" value="RE_endonuc"/>
    <property type="match status" value="1"/>
</dbReference>
<organism evidence="2 3">
    <name type="scientific">Brevibacillus thermoruber</name>
    <dbReference type="NCBI Taxonomy" id="33942"/>
    <lineage>
        <taxon>Bacteria</taxon>
        <taxon>Bacillati</taxon>
        <taxon>Bacillota</taxon>
        <taxon>Bacilli</taxon>
        <taxon>Bacillales</taxon>
        <taxon>Paenibacillaceae</taxon>
        <taxon>Brevibacillus</taxon>
    </lineage>
</organism>
<dbReference type="GO" id="GO:0004386">
    <property type="term" value="F:helicase activity"/>
    <property type="evidence" value="ECO:0007669"/>
    <property type="project" value="UniProtKB-KW"/>
</dbReference>
<evidence type="ECO:0000313" key="2">
    <source>
        <dbReference type="EMBL" id="MDA5109492.1"/>
    </source>
</evidence>
<sequence>MDDLANAEQANIGFKNNAIQLIDQEILKNIQTVQRKNGLKISEKLEGKYNLTIEMETGTGKTYTYIRTMFELYQKYGWSKFIVVVPSIAIREGVLKTFQITEDHFMSEYGTKARYFVYNSKQLHHIEKFASDAGINVMIINSQAFNARGKDARRIYMELDDFNSRKPIDVLASTNPIMIIDEPQSVEGKQTKESLKAFNPLFTLRYSATHREDYNKVYRLDALDAYNKKLVKKISVKGISAKGTSGTDSYLYLEGIDVSTKQAPVARLEFEVKTKTGLARKTHKIRQNDDIYQLSGELEQYKGYKVSEINGQNNSISFINGVTLYAGDVQGDVGELHFRRIQIRETIKSHFEKERALFHQGIKVLSLFFIDEVAKYRQYDKDGSELNGVYANMFEEEYTALLNEQLSLFADDPYIQYLNRIQVKETHKGYFSIDKKSNRYVDPKVSARETDSDDADAYDLIMRDKERLLSFSEPTRFIFSHSALKEGWDNPNVFQICTLKHSDSTIKKRQEVGRGLRLCVNQNGERMDSSVPGIDVHEINVLTVIASESYEQFAKQLQNEIAETLSDRPRKADRDFFLDKVLKNARGEQLKLEDALASKLLYTFIKNDYVDDQYNLTNVYFNAVENQSLKLPEELTDFQEPLVELVKSIYVEGKSNLADNERNRNIASVTVNNNFYKKEFQELWNQINRKSVYTVKFDTEELVKKCVWALDNHLQVPAIRYAIRHGEMNRIDSQQQLKSGEAFQTRETKTELVEVKPDFRVKYDLIGKLMDETRLTRKTIVAILTGIKEATFLQFRVNPEEFMLRAAKLINEQKATTIIESITYDVLNDTFEADVFTKNTLSGKLGENAIPVEKHVYDYVVTDSKIERAFAKELDVSNEVRVYAKLPRGFFIPTPMGNYNPDWAIVFKEGDVKHIYFIAETKGSMESLELREVEKAKIECARKHFAKLNTGQLKYDVVNSYEKLLEIVKA</sequence>
<dbReference type="PANTHER" id="PTHR47396:SF1">
    <property type="entry name" value="ATP-DEPENDENT HELICASE IRC3-RELATED"/>
    <property type="match status" value="1"/>
</dbReference>
<dbReference type="InterPro" id="IPR014001">
    <property type="entry name" value="Helicase_ATP-bd"/>
</dbReference>
<gene>
    <name evidence="2" type="ORF">O3V59_14070</name>
</gene>
<evidence type="ECO:0000313" key="3">
    <source>
        <dbReference type="Proteomes" id="UP001151071"/>
    </source>
</evidence>
<dbReference type="Pfam" id="PF04851">
    <property type="entry name" value="ResIII"/>
    <property type="match status" value="1"/>
</dbReference>
<name>A0A9X3TRJ3_9BACL</name>
<reference evidence="2" key="1">
    <citation type="submission" date="2022-12" db="EMBL/GenBank/DDBJ databases">
        <title>Draft genome sequence of the thermophilic strain Brevibacillus thermoruber HT42, isolated from Los Humeros, Puebla, Mexico, with biotechnological potential.</title>
        <authorList>
            <person name="Lara Sanchez J."/>
            <person name="Solis Palacios R."/>
            <person name="Bustos Baena A.S."/>
            <person name="Ruz Baez A.E."/>
            <person name="Espinosa Luna G."/>
            <person name="Oliart Ros R.M."/>
        </authorList>
    </citation>
    <scope>NUCLEOTIDE SEQUENCE</scope>
    <source>
        <strain evidence="2">HT42</strain>
    </source>
</reference>
<dbReference type="InterPro" id="IPR027417">
    <property type="entry name" value="P-loop_NTPase"/>
</dbReference>
<keyword evidence="2" id="KW-0378">Hydrolase</keyword>
<dbReference type="InterPro" id="IPR045572">
    <property type="entry name" value="RE_endonuc_C"/>
</dbReference>
<dbReference type="Gene3D" id="3.40.50.300">
    <property type="entry name" value="P-loop containing nucleotide triphosphate hydrolases"/>
    <property type="match status" value="2"/>
</dbReference>
<keyword evidence="2" id="KW-0347">Helicase</keyword>
<dbReference type="Proteomes" id="UP001151071">
    <property type="component" value="Unassembled WGS sequence"/>
</dbReference>
<accession>A0A9X3TRJ3</accession>
<evidence type="ECO:0000259" key="1">
    <source>
        <dbReference type="PROSITE" id="PS51192"/>
    </source>
</evidence>
<keyword evidence="2" id="KW-0067">ATP-binding</keyword>
<dbReference type="InterPro" id="IPR050742">
    <property type="entry name" value="Helicase_Restrict-Modif_Enz"/>
</dbReference>
<keyword evidence="2" id="KW-0547">Nucleotide-binding</keyword>
<protein>
    <submittedName>
        <fullName evidence="2">DEAD/DEAH box helicase family protein</fullName>
    </submittedName>
</protein>
<dbReference type="GO" id="GO:0003677">
    <property type="term" value="F:DNA binding"/>
    <property type="evidence" value="ECO:0007669"/>
    <property type="project" value="InterPro"/>
</dbReference>
<keyword evidence="3" id="KW-1185">Reference proteome</keyword>
<dbReference type="EMBL" id="JAPYYP010000017">
    <property type="protein sequence ID" value="MDA5109492.1"/>
    <property type="molecule type" value="Genomic_DNA"/>
</dbReference>
<dbReference type="AlphaFoldDB" id="A0A9X3TRJ3"/>